<protein>
    <submittedName>
        <fullName evidence="3">Uncharacterized protein</fullName>
    </submittedName>
</protein>
<sequence length="222" mass="24997">MKSIDADAFKGLILLRFIDMSNNELKCIPPTLLQKKPMINYLMFNNNQISEIHADTFKNLPNVYNIDFMNNSIVNLPAFDFTGTISSSTSIIIQFDYNPFNSISPKLLFNVFNNRNGTTGFISVMLFTLMSGLITCILNSPDAVQISNSTLATANVTLWPCYDNWKDSYQTHLSCAPNYPVESTTKKVDIENGNSNFPLSVKNFFSIITNIVKNFTATVTFY</sequence>
<evidence type="ECO:0000313" key="4">
    <source>
        <dbReference type="Proteomes" id="UP001107558"/>
    </source>
</evidence>
<accession>A0A9J6BIR9</accession>
<dbReference type="InterPro" id="IPR032675">
    <property type="entry name" value="LRR_dom_sf"/>
</dbReference>
<evidence type="ECO:0000256" key="1">
    <source>
        <dbReference type="ARBA" id="ARBA00022614"/>
    </source>
</evidence>
<gene>
    <name evidence="3" type="ORF">PVAND_000086</name>
</gene>
<organism evidence="3 4">
    <name type="scientific">Polypedilum vanderplanki</name>
    <name type="common">Sleeping chironomid midge</name>
    <dbReference type="NCBI Taxonomy" id="319348"/>
    <lineage>
        <taxon>Eukaryota</taxon>
        <taxon>Metazoa</taxon>
        <taxon>Ecdysozoa</taxon>
        <taxon>Arthropoda</taxon>
        <taxon>Hexapoda</taxon>
        <taxon>Insecta</taxon>
        <taxon>Pterygota</taxon>
        <taxon>Neoptera</taxon>
        <taxon>Endopterygota</taxon>
        <taxon>Diptera</taxon>
        <taxon>Nematocera</taxon>
        <taxon>Chironomoidea</taxon>
        <taxon>Chironomidae</taxon>
        <taxon>Chironominae</taxon>
        <taxon>Polypedilum</taxon>
        <taxon>Polypedilum</taxon>
    </lineage>
</organism>
<evidence type="ECO:0000313" key="3">
    <source>
        <dbReference type="EMBL" id="KAG5669793.1"/>
    </source>
</evidence>
<dbReference type="EMBL" id="JADBJN010000003">
    <property type="protein sequence ID" value="KAG5669793.1"/>
    <property type="molecule type" value="Genomic_DNA"/>
</dbReference>
<dbReference type="Proteomes" id="UP001107558">
    <property type="component" value="Chromosome 3"/>
</dbReference>
<reference evidence="3" key="1">
    <citation type="submission" date="2021-03" db="EMBL/GenBank/DDBJ databases">
        <title>Chromosome level genome of the anhydrobiotic midge Polypedilum vanderplanki.</title>
        <authorList>
            <person name="Yoshida Y."/>
            <person name="Kikawada T."/>
            <person name="Gusev O."/>
        </authorList>
    </citation>
    <scope>NUCLEOTIDE SEQUENCE</scope>
    <source>
        <strain evidence="3">NIAS01</strain>
        <tissue evidence="3">Whole body or cell culture</tissue>
    </source>
</reference>
<dbReference type="SUPFAM" id="SSF52058">
    <property type="entry name" value="L domain-like"/>
    <property type="match status" value="1"/>
</dbReference>
<evidence type="ECO:0000256" key="2">
    <source>
        <dbReference type="ARBA" id="ARBA00022737"/>
    </source>
</evidence>
<dbReference type="AlphaFoldDB" id="A0A9J6BIR9"/>
<keyword evidence="4" id="KW-1185">Reference proteome</keyword>
<dbReference type="OrthoDB" id="7982700at2759"/>
<proteinExistence type="predicted"/>
<name>A0A9J6BIR9_POLVA</name>
<dbReference type="PANTHER" id="PTHR45712">
    <property type="entry name" value="AGAP008170-PA"/>
    <property type="match status" value="1"/>
</dbReference>
<dbReference type="Gene3D" id="3.80.10.10">
    <property type="entry name" value="Ribonuclease Inhibitor"/>
    <property type="match status" value="1"/>
</dbReference>
<dbReference type="GO" id="GO:0005615">
    <property type="term" value="C:extracellular space"/>
    <property type="evidence" value="ECO:0007669"/>
    <property type="project" value="TreeGrafter"/>
</dbReference>
<dbReference type="PANTHER" id="PTHR45712:SF29">
    <property type="entry name" value="INSULIN-LIKE GROWTH FACTOR-BINDING PROTEIN ACID LABILE SUBUNIT"/>
    <property type="match status" value="1"/>
</dbReference>
<comment type="caution">
    <text evidence="3">The sequence shown here is derived from an EMBL/GenBank/DDBJ whole genome shotgun (WGS) entry which is preliminary data.</text>
</comment>
<keyword evidence="2" id="KW-0677">Repeat</keyword>
<keyword evidence="1" id="KW-0433">Leucine-rich repeat</keyword>
<dbReference type="InterPro" id="IPR050333">
    <property type="entry name" value="SLRP"/>
</dbReference>